<evidence type="ECO:0000256" key="3">
    <source>
        <dbReference type="ARBA" id="ARBA00005520"/>
    </source>
</evidence>
<keyword evidence="11" id="KW-0342">GTP-binding</keyword>
<keyword evidence="10" id="KW-0862">Zinc</keyword>
<dbReference type="SUPFAM" id="SSF55821">
    <property type="entry name" value="YrdC/RibB"/>
    <property type="match status" value="1"/>
</dbReference>
<dbReference type="NCBIfam" id="TIGR00506">
    <property type="entry name" value="ribB"/>
    <property type="match status" value="1"/>
</dbReference>
<dbReference type="Proteomes" id="UP000694864">
    <property type="component" value="Chromosome 11"/>
</dbReference>
<sequence>MDSALYHHPRIFFAHSFISGSYRSPRFVNNTCLRLNDGLSWEIKASGNGDRNVFDESPLRRTTVGSSLFETVGAKITPETDDFFVSDAEGDPDCPTQGYSSIELALQALRQGKFVIVVDDENGEVEGNLIMAATLTSPKDIAFLIKNGSGIVSVGMIKEDLERLSLTLMSPEMEDEDSSAPTFTITVDAKSGTSTGVSASDRAMTVLALSSLQAKPEDFRRPGHVFPLKYRDGGVLRRAGHTEASVDLMILAGLRPVSVLSAILDQEDGSMASLPYMKNLATEHDIPIVSLTDLIRYRRKRDKLVEKITVSRLPTKWGLFQAYCYRSKLDGTENIALVKGNVGNGEDILVRVHSECLTGDIFGSARCDCGNQLELAMKLIEKEGRGIVVYLRGHEGRGIGLGHKLRAYNLQDEGHDTVQANVELGLSIDSREYGIGAQMLRDIGVRTMRLMTNNPAKFTGLKGYGLAVVGRVPVVTPITKENRRYMETKRKKMGHIYISDNDHPLA</sequence>
<name>A0ABM0UNH9_CAMSA</name>
<dbReference type="Pfam" id="PF00925">
    <property type="entry name" value="GTP_cyclohydro2"/>
    <property type="match status" value="1"/>
</dbReference>
<comment type="similarity">
    <text evidence="3">In the N-terminal section; belongs to the DHBP synthase family.</text>
</comment>
<evidence type="ECO:0000256" key="5">
    <source>
        <dbReference type="ARBA" id="ARBA00012762"/>
    </source>
</evidence>
<evidence type="ECO:0000256" key="10">
    <source>
        <dbReference type="ARBA" id="ARBA00022833"/>
    </source>
</evidence>
<dbReference type="InterPro" id="IPR000926">
    <property type="entry name" value="RibA"/>
</dbReference>
<reference evidence="15" key="2">
    <citation type="submission" date="2025-08" db="UniProtKB">
        <authorList>
            <consortium name="RefSeq"/>
        </authorList>
    </citation>
    <scope>IDENTIFICATION</scope>
    <source>
        <tissue evidence="15">Leaf</tissue>
    </source>
</reference>
<keyword evidence="7" id="KW-0479">Metal-binding</keyword>
<dbReference type="NCBIfam" id="NF006803">
    <property type="entry name" value="PRK09311.1"/>
    <property type="match status" value="1"/>
</dbReference>
<gene>
    <name evidence="15" type="primary">LOC104726566</name>
</gene>
<evidence type="ECO:0000256" key="12">
    <source>
        <dbReference type="ARBA" id="ARBA00049295"/>
    </source>
</evidence>
<dbReference type="HAMAP" id="MF_01283">
    <property type="entry name" value="RibBA"/>
    <property type="match status" value="1"/>
</dbReference>
<dbReference type="Gene3D" id="3.40.50.10990">
    <property type="entry name" value="GTP cyclohydrolase II"/>
    <property type="match status" value="1"/>
</dbReference>
<evidence type="ECO:0000256" key="6">
    <source>
        <dbReference type="ARBA" id="ARBA00022619"/>
    </source>
</evidence>
<evidence type="ECO:0000256" key="11">
    <source>
        <dbReference type="ARBA" id="ARBA00023134"/>
    </source>
</evidence>
<evidence type="ECO:0000313" key="14">
    <source>
        <dbReference type="Proteomes" id="UP000694864"/>
    </source>
</evidence>
<dbReference type="InterPro" id="IPR036144">
    <property type="entry name" value="RibA-like_sf"/>
</dbReference>
<evidence type="ECO:0000259" key="13">
    <source>
        <dbReference type="Pfam" id="PF00925"/>
    </source>
</evidence>
<dbReference type="NCBIfam" id="NF001591">
    <property type="entry name" value="PRK00393.1"/>
    <property type="match status" value="1"/>
</dbReference>
<dbReference type="Pfam" id="PF00926">
    <property type="entry name" value="DHBP_synthase"/>
    <property type="match status" value="1"/>
</dbReference>
<evidence type="ECO:0000256" key="1">
    <source>
        <dbReference type="ARBA" id="ARBA00001947"/>
    </source>
</evidence>
<dbReference type="EC" id="3.5.4.25" evidence="5"/>
<keyword evidence="6" id="KW-0686">Riboflavin biosynthesis</keyword>
<dbReference type="InterPro" id="IPR017945">
    <property type="entry name" value="DHBP_synth_RibB-like_a/b_dom"/>
</dbReference>
<evidence type="ECO:0000256" key="2">
    <source>
        <dbReference type="ARBA" id="ARBA00004853"/>
    </source>
</evidence>
<dbReference type="Gene3D" id="3.90.870.10">
    <property type="entry name" value="DHBP synthase"/>
    <property type="match status" value="1"/>
</dbReference>
<evidence type="ECO:0000256" key="7">
    <source>
        <dbReference type="ARBA" id="ARBA00022723"/>
    </source>
</evidence>
<keyword evidence="9" id="KW-0378">Hydrolase</keyword>
<proteinExistence type="inferred from homology"/>
<dbReference type="InterPro" id="IPR016299">
    <property type="entry name" value="Riboflavin_synth_RibBA"/>
</dbReference>
<keyword evidence="14" id="KW-1185">Reference proteome</keyword>
<evidence type="ECO:0000256" key="4">
    <source>
        <dbReference type="ARBA" id="ARBA00008976"/>
    </source>
</evidence>
<dbReference type="SUPFAM" id="SSF142695">
    <property type="entry name" value="RibA-like"/>
    <property type="match status" value="1"/>
</dbReference>
<dbReference type="GeneID" id="104726566"/>
<evidence type="ECO:0000313" key="15">
    <source>
        <dbReference type="RefSeq" id="XP_010443751.1"/>
    </source>
</evidence>
<evidence type="ECO:0000256" key="9">
    <source>
        <dbReference type="ARBA" id="ARBA00022801"/>
    </source>
</evidence>
<dbReference type="CDD" id="cd00641">
    <property type="entry name" value="GTP_cyclohydro2"/>
    <property type="match status" value="1"/>
</dbReference>
<accession>A0ABM0UNH9</accession>
<dbReference type="NCBIfam" id="TIGR00505">
    <property type="entry name" value="ribA"/>
    <property type="match status" value="1"/>
</dbReference>
<comment type="pathway">
    <text evidence="2">Cofactor biosynthesis; riboflavin biosynthesis; 5-amino-6-(D-ribitylamino)uracil from GTP: step 1/4.</text>
</comment>
<dbReference type="HAMAP" id="MF_00179">
    <property type="entry name" value="RibA"/>
    <property type="match status" value="1"/>
</dbReference>
<keyword evidence="8" id="KW-0547">Nucleotide-binding</keyword>
<dbReference type="InterPro" id="IPR032677">
    <property type="entry name" value="GTP_cyclohydro_II"/>
</dbReference>
<dbReference type="PANTHER" id="PTHR21327">
    <property type="entry name" value="GTP CYCLOHYDROLASE II-RELATED"/>
    <property type="match status" value="1"/>
</dbReference>
<dbReference type="InterPro" id="IPR000422">
    <property type="entry name" value="DHBP_synthase_RibB"/>
</dbReference>
<comment type="cofactor">
    <cofactor evidence="1">
        <name>Zn(2+)</name>
        <dbReference type="ChEBI" id="CHEBI:29105"/>
    </cofactor>
</comment>
<feature type="domain" description="GTP cyclohydrolase II" evidence="13">
    <location>
        <begin position="310"/>
        <end position="473"/>
    </location>
</feature>
<protein>
    <recommendedName>
        <fullName evidence="5">GTP cyclohydrolase II</fullName>
        <ecNumber evidence="5">3.5.4.25</ecNumber>
    </recommendedName>
</protein>
<comment type="catalytic activity">
    <reaction evidence="12">
        <text>GTP + 4 H2O = 2,5-diamino-6-hydroxy-4-(5-phosphoribosylamino)-pyrimidine + formate + 2 phosphate + 3 H(+)</text>
        <dbReference type="Rhea" id="RHEA:23704"/>
        <dbReference type="ChEBI" id="CHEBI:15377"/>
        <dbReference type="ChEBI" id="CHEBI:15378"/>
        <dbReference type="ChEBI" id="CHEBI:15740"/>
        <dbReference type="ChEBI" id="CHEBI:37565"/>
        <dbReference type="ChEBI" id="CHEBI:43474"/>
        <dbReference type="ChEBI" id="CHEBI:58614"/>
        <dbReference type="EC" id="3.5.4.25"/>
    </reaction>
</comment>
<dbReference type="RefSeq" id="XP_010443751.1">
    <property type="nucleotide sequence ID" value="XM_010445449.2"/>
</dbReference>
<reference evidence="14" key="1">
    <citation type="journal article" date="2014" name="Nat. Commun.">
        <title>The emerging biofuel crop Camelina sativa retains a highly undifferentiated hexaploid genome structure.</title>
        <authorList>
            <person name="Kagale S."/>
            <person name="Koh C."/>
            <person name="Nixon J."/>
            <person name="Bollina V."/>
            <person name="Clarke W.E."/>
            <person name="Tuteja R."/>
            <person name="Spillane C."/>
            <person name="Robinson S.J."/>
            <person name="Links M.G."/>
            <person name="Clarke C."/>
            <person name="Higgins E.E."/>
            <person name="Huebert T."/>
            <person name="Sharpe A.G."/>
            <person name="Parkin I.A."/>
        </authorList>
    </citation>
    <scope>NUCLEOTIDE SEQUENCE [LARGE SCALE GENOMIC DNA]</scope>
    <source>
        <strain evidence="14">cv. DH55</strain>
    </source>
</reference>
<comment type="similarity">
    <text evidence="4">In the C-terminal section; belongs to the GTP cyclohydrolase II family.</text>
</comment>
<organism evidence="14 15">
    <name type="scientific">Camelina sativa</name>
    <name type="common">False flax</name>
    <name type="synonym">Myagrum sativum</name>
    <dbReference type="NCBI Taxonomy" id="90675"/>
    <lineage>
        <taxon>Eukaryota</taxon>
        <taxon>Viridiplantae</taxon>
        <taxon>Streptophyta</taxon>
        <taxon>Embryophyta</taxon>
        <taxon>Tracheophyta</taxon>
        <taxon>Spermatophyta</taxon>
        <taxon>Magnoliopsida</taxon>
        <taxon>eudicotyledons</taxon>
        <taxon>Gunneridae</taxon>
        <taxon>Pentapetalae</taxon>
        <taxon>rosids</taxon>
        <taxon>malvids</taxon>
        <taxon>Brassicales</taxon>
        <taxon>Brassicaceae</taxon>
        <taxon>Camelineae</taxon>
        <taxon>Camelina</taxon>
    </lineage>
</organism>
<dbReference type="PANTHER" id="PTHR21327:SF29">
    <property type="entry name" value="GTP CYCLOHYDROLASE-2"/>
    <property type="match status" value="1"/>
</dbReference>
<evidence type="ECO:0000256" key="8">
    <source>
        <dbReference type="ARBA" id="ARBA00022741"/>
    </source>
</evidence>